<keyword evidence="4" id="KW-1185">Reference proteome</keyword>
<dbReference type="PANTHER" id="PTHR36435">
    <property type="entry name" value="SLR1288 PROTEIN"/>
    <property type="match status" value="1"/>
</dbReference>
<feature type="transmembrane region" description="Helical" evidence="1">
    <location>
        <begin position="109"/>
        <end position="130"/>
    </location>
</feature>
<evidence type="ECO:0000256" key="1">
    <source>
        <dbReference type="SAM" id="Phobius"/>
    </source>
</evidence>
<dbReference type="OrthoDB" id="9782250at2"/>
<dbReference type="EMBL" id="FRFD01000012">
    <property type="protein sequence ID" value="SHO52980.1"/>
    <property type="molecule type" value="Genomic_DNA"/>
</dbReference>
<evidence type="ECO:0000313" key="3">
    <source>
        <dbReference type="EMBL" id="SHO52980.1"/>
    </source>
</evidence>
<evidence type="ECO:0000259" key="2">
    <source>
        <dbReference type="Pfam" id="PF02517"/>
    </source>
</evidence>
<feature type="transmembrane region" description="Helical" evidence="1">
    <location>
        <begin position="68"/>
        <end position="88"/>
    </location>
</feature>
<feature type="transmembrane region" description="Helical" evidence="1">
    <location>
        <begin position="12"/>
        <end position="39"/>
    </location>
</feature>
<proteinExistence type="predicted"/>
<dbReference type="GO" id="GO:0004175">
    <property type="term" value="F:endopeptidase activity"/>
    <property type="evidence" value="ECO:0007669"/>
    <property type="project" value="UniProtKB-ARBA"/>
</dbReference>
<keyword evidence="1" id="KW-1133">Transmembrane helix</keyword>
<dbReference type="Proteomes" id="UP000184612">
    <property type="component" value="Unassembled WGS sequence"/>
</dbReference>
<dbReference type="InterPro" id="IPR003675">
    <property type="entry name" value="Rce1/LyrA-like_dom"/>
</dbReference>
<name>A0A1M7YK31_9FIRM</name>
<gene>
    <name evidence="3" type="ORF">SAMN02745217_03895</name>
</gene>
<dbReference type="AlphaFoldDB" id="A0A1M7YK31"/>
<protein>
    <recommendedName>
        <fullName evidence="2">CAAX prenyl protease 2/Lysostaphin resistance protein A-like domain-containing protein</fullName>
    </recommendedName>
</protein>
<dbReference type="GO" id="GO:0080120">
    <property type="term" value="P:CAAX-box protein maturation"/>
    <property type="evidence" value="ECO:0007669"/>
    <property type="project" value="UniProtKB-ARBA"/>
</dbReference>
<accession>A0A1M7YK31</accession>
<keyword evidence="1" id="KW-0472">Membrane</keyword>
<sequence>MDINMKKAGKYLAPVLPLLMAFVIQILGGIWVGLIYAVVKGVQLASQDGLDMETVQEAITNDLQNPEFLLLLSAVLGVIDIIVFGIWLKKLKRQEETIEQANSLSVQRVLLIIVLGLCLQIGLSAILTLISHLRPEWFEEYGKLMEQLGMGTSFFSFLYVGIIGPIAEELICRGVIMKKARRVMPFFAANILQALLFGIYHMNMVQGLYAFAIGLCFGLMRYTFNTLAAPIALHMSVNLSGIFLGYFLSDKVLLNPVTGVPLFALSAAGIILILIHFIKLSKKVGLEEVPYTYDEY</sequence>
<reference evidence="3 4" key="1">
    <citation type="submission" date="2016-12" db="EMBL/GenBank/DDBJ databases">
        <authorList>
            <person name="Song W.-J."/>
            <person name="Kurnit D.M."/>
        </authorList>
    </citation>
    <scope>NUCLEOTIDE SEQUENCE [LARGE SCALE GENOMIC DNA]</scope>
    <source>
        <strain evidence="3 4">DSM 12503</strain>
    </source>
</reference>
<dbReference type="Pfam" id="PF02517">
    <property type="entry name" value="Rce1-like"/>
    <property type="match status" value="1"/>
</dbReference>
<feature type="transmembrane region" description="Helical" evidence="1">
    <location>
        <begin position="183"/>
        <end position="202"/>
    </location>
</feature>
<evidence type="ECO:0000313" key="4">
    <source>
        <dbReference type="Proteomes" id="UP000184612"/>
    </source>
</evidence>
<feature type="transmembrane region" description="Helical" evidence="1">
    <location>
        <begin position="260"/>
        <end position="278"/>
    </location>
</feature>
<feature type="transmembrane region" description="Helical" evidence="1">
    <location>
        <begin position="150"/>
        <end position="171"/>
    </location>
</feature>
<feature type="transmembrane region" description="Helical" evidence="1">
    <location>
        <begin position="231"/>
        <end position="248"/>
    </location>
</feature>
<feature type="domain" description="CAAX prenyl protease 2/Lysostaphin resistance protein A-like" evidence="2">
    <location>
        <begin position="153"/>
        <end position="239"/>
    </location>
</feature>
<keyword evidence="1" id="KW-0812">Transmembrane</keyword>
<dbReference type="InterPro" id="IPR052710">
    <property type="entry name" value="CAAX_protease"/>
</dbReference>
<organism evidence="3 4">
    <name type="scientific">Anaerocolumna xylanovorans DSM 12503</name>
    <dbReference type="NCBI Taxonomy" id="1121345"/>
    <lineage>
        <taxon>Bacteria</taxon>
        <taxon>Bacillati</taxon>
        <taxon>Bacillota</taxon>
        <taxon>Clostridia</taxon>
        <taxon>Lachnospirales</taxon>
        <taxon>Lachnospiraceae</taxon>
        <taxon>Anaerocolumna</taxon>
    </lineage>
</organism>
<dbReference type="PANTHER" id="PTHR36435:SF1">
    <property type="entry name" value="CAAX AMINO TERMINAL PROTEASE FAMILY PROTEIN"/>
    <property type="match status" value="1"/>
</dbReference>
<dbReference type="STRING" id="1121345.SAMN02745217_03895"/>